<reference evidence="3" key="1">
    <citation type="journal article" date="2023" name="Plant J.">
        <title>The genome of the king protea, Protea cynaroides.</title>
        <authorList>
            <person name="Chang J."/>
            <person name="Duong T.A."/>
            <person name="Schoeman C."/>
            <person name="Ma X."/>
            <person name="Roodt D."/>
            <person name="Barker N."/>
            <person name="Li Z."/>
            <person name="Van de Peer Y."/>
            <person name="Mizrachi E."/>
        </authorList>
    </citation>
    <scope>NUCLEOTIDE SEQUENCE</scope>
    <source>
        <tissue evidence="3">Young leaves</tissue>
    </source>
</reference>
<dbReference type="FunFam" id="3.10.20.90:FF:000058">
    <property type="entry name" value="Octicosapeptide/phox/Bem1p domain kinase superfamily protein"/>
    <property type="match status" value="1"/>
</dbReference>
<evidence type="ECO:0000313" key="4">
    <source>
        <dbReference type="Proteomes" id="UP001141806"/>
    </source>
</evidence>
<dbReference type="AlphaFoldDB" id="A0A9Q0KUF4"/>
<sequence length="363" mass="40212">MTSDHPTKFDPGTADSVTSSPLSDHDLHADVRFMCSFGGQILPRPHDNQLRYVGGDTRIVAVHRNTRFSALLERLSKFSNSTEISIKYQLPNEDLDALITVSTDEDVENMMEEYDRLTQASNSKTARLRLFLFPINSSSASSLSSIIDGQSKRIREHWFLDALNGSGGRSEVSVSLERGRSEVSSNFSELPDYLFGFDNSDEPREPKPKTRPNLADSDPGSPTPAASSPYCSTSSVKTKLEDPIRMSDSKESQIDGFKETGEQLVSRHTGYMDNTTWQPQYYPASNFPGPAVQPVHVYYMPGPMPPAKVPAAAIPMPATYVQRFPMRFAQPVHGVEAYEYPTAGVVPEVLNQQQAYYAARNSG</sequence>
<name>A0A9Q0KUF4_9MAGN</name>
<dbReference type="OrthoDB" id="1938580at2759"/>
<protein>
    <recommendedName>
        <fullName evidence="2">PB1 domain-containing protein</fullName>
    </recommendedName>
</protein>
<organism evidence="3 4">
    <name type="scientific">Protea cynaroides</name>
    <dbReference type="NCBI Taxonomy" id="273540"/>
    <lineage>
        <taxon>Eukaryota</taxon>
        <taxon>Viridiplantae</taxon>
        <taxon>Streptophyta</taxon>
        <taxon>Embryophyta</taxon>
        <taxon>Tracheophyta</taxon>
        <taxon>Spermatophyta</taxon>
        <taxon>Magnoliopsida</taxon>
        <taxon>Proteales</taxon>
        <taxon>Proteaceae</taxon>
        <taxon>Protea</taxon>
    </lineage>
</organism>
<gene>
    <name evidence="3" type="ORF">NE237_001667</name>
</gene>
<dbReference type="Pfam" id="PF00564">
    <property type="entry name" value="PB1"/>
    <property type="match status" value="1"/>
</dbReference>
<feature type="compositionally biased region" description="Basic and acidic residues" evidence="1">
    <location>
        <begin position="238"/>
        <end position="254"/>
    </location>
</feature>
<dbReference type="InterPro" id="IPR053198">
    <property type="entry name" value="Gynoecium_Dev_Regulator"/>
</dbReference>
<accession>A0A9Q0KUF4</accession>
<proteinExistence type="predicted"/>
<dbReference type="InterPro" id="IPR000270">
    <property type="entry name" value="PB1_dom"/>
</dbReference>
<dbReference type="Proteomes" id="UP001141806">
    <property type="component" value="Unassembled WGS sequence"/>
</dbReference>
<keyword evidence="4" id="KW-1185">Reference proteome</keyword>
<feature type="region of interest" description="Disordered" evidence="1">
    <location>
        <begin position="194"/>
        <end position="254"/>
    </location>
</feature>
<dbReference type="SUPFAM" id="SSF54277">
    <property type="entry name" value="CAD &amp; PB1 domains"/>
    <property type="match status" value="1"/>
</dbReference>
<dbReference type="EMBL" id="JAMYWD010000003">
    <property type="protein sequence ID" value="KAJ4976561.1"/>
    <property type="molecule type" value="Genomic_DNA"/>
</dbReference>
<dbReference type="SMART" id="SM00666">
    <property type="entry name" value="PB1"/>
    <property type="match status" value="1"/>
</dbReference>
<feature type="domain" description="PB1" evidence="2">
    <location>
        <begin position="45"/>
        <end position="135"/>
    </location>
</feature>
<evidence type="ECO:0000259" key="2">
    <source>
        <dbReference type="SMART" id="SM00666"/>
    </source>
</evidence>
<dbReference type="PANTHER" id="PTHR31066:SF33">
    <property type="entry name" value="OS07G0556300 PROTEIN"/>
    <property type="match status" value="1"/>
</dbReference>
<dbReference type="PANTHER" id="PTHR31066">
    <property type="entry name" value="OS05G0427100 PROTEIN-RELATED"/>
    <property type="match status" value="1"/>
</dbReference>
<dbReference type="Gene3D" id="3.10.20.90">
    <property type="entry name" value="Phosphatidylinositol 3-kinase Catalytic Subunit, Chain A, domain 1"/>
    <property type="match status" value="1"/>
</dbReference>
<evidence type="ECO:0000313" key="3">
    <source>
        <dbReference type="EMBL" id="KAJ4976561.1"/>
    </source>
</evidence>
<dbReference type="CDD" id="cd06410">
    <property type="entry name" value="PB1_UP2"/>
    <property type="match status" value="1"/>
</dbReference>
<evidence type="ECO:0000256" key="1">
    <source>
        <dbReference type="SAM" id="MobiDB-lite"/>
    </source>
</evidence>
<feature type="region of interest" description="Disordered" evidence="1">
    <location>
        <begin position="1"/>
        <end position="21"/>
    </location>
</feature>
<feature type="compositionally biased region" description="Polar residues" evidence="1">
    <location>
        <begin position="224"/>
        <end position="237"/>
    </location>
</feature>
<comment type="caution">
    <text evidence="3">The sequence shown here is derived from an EMBL/GenBank/DDBJ whole genome shotgun (WGS) entry which is preliminary data.</text>
</comment>